<feature type="domain" description="RecF/RecN/SMC N-terminal" evidence="4">
    <location>
        <begin position="72"/>
        <end position="661"/>
    </location>
</feature>
<dbReference type="Pfam" id="PF02463">
    <property type="entry name" value="SMC_N"/>
    <property type="match status" value="1"/>
</dbReference>
<comment type="similarity">
    <text evidence="1">Belongs to the SMC family. SbcC subfamily.</text>
</comment>
<sequence>MRDSDQQLVDVVLRRADADESLDEETRMLILAALESEDSLRDAIGAERTAERPESSDLSDAMQDREPVGAFIDEISVAGFRGIGNRAVLDLYPAPGLTVVSGRNGSGKSSFSEAFEYAISGSSYRWRNKKNAKVWTRSWRNLHRPVPCELRVRLAVEDQGAVTIGVDWAGDSLDDSSVWVQRRGEKRIPGVESLGWQAAVELYRPILSYDELGGLFEEGPSVLYDALAKLLGLEQIADAENRLGTELRFRKQARTDATAAARNLKSALAGSDDERAALALKQISRSGDLVTVTKLATGSNTGGSDGVLNQLRAIAALTIPPRDVIEARVAAVRSAVAALAEQSDAVVGAVQQRQTILMAALQYHSSHGDGPCPVCGEGQLTGEWHSRIETELASEKERITEYHDRKQRVAAAQRDLITVVNSVGAVRSVADVALETLGAFEQAQKSWRNGPDDAAALATHVEQSHAALEEASAVLKTEAENELGQREDEWAPLATDLMAWVKLEKQARASDPVVKLIDNARTWVKNNAATLRNERLAPIAEKSAHIWGVLRQESNVELGSVTLTGSGTQRRVELEAQVDGAPAGALGVMSQGELHALSLALFLPRAASPASPFRFIVLDDPIQAMDPSKVEGFVRVVEELAQTRQVIVFSHDDRLASAIRQLGVTARVVEVARGSQSSVAVTNAQSPALRFVSDARALAKDPDVPEDVKRRVLPGLCRLAIEAAARDVFYTRQHQAGAARETSEAEWSDARSVPAALALALKGDRDADISGWRSAKPWRSKSMGIAGGGVHRGMFGDPADAVADLQRTVDDVLSA</sequence>
<comment type="subunit">
    <text evidence="2">Heterodimer of SbcC and SbcD.</text>
</comment>
<evidence type="ECO:0000259" key="4">
    <source>
        <dbReference type="Pfam" id="PF02463"/>
    </source>
</evidence>
<dbReference type="InterPro" id="IPR003395">
    <property type="entry name" value="RecF/RecN/SMC_N"/>
</dbReference>
<dbReference type="Proteomes" id="UP000641514">
    <property type="component" value="Unassembled WGS sequence"/>
</dbReference>
<dbReference type="PANTHER" id="PTHR32114:SF2">
    <property type="entry name" value="ABC TRANSPORTER ABCH.3"/>
    <property type="match status" value="1"/>
</dbReference>
<protein>
    <recommendedName>
        <fullName evidence="3">Nuclease SbcCD subunit C</fullName>
    </recommendedName>
</protein>
<dbReference type="InterPro" id="IPR027417">
    <property type="entry name" value="P-loop_NTPase"/>
</dbReference>
<evidence type="ECO:0000313" key="5">
    <source>
        <dbReference type="EMBL" id="GGC53587.1"/>
    </source>
</evidence>
<dbReference type="Gene3D" id="3.40.50.300">
    <property type="entry name" value="P-loop containing nucleotide triphosphate hydrolases"/>
    <property type="match status" value="2"/>
</dbReference>
<evidence type="ECO:0000256" key="1">
    <source>
        <dbReference type="ARBA" id="ARBA00006930"/>
    </source>
</evidence>
<gene>
    <name evidence="5" type="ORF">GCM10011410_02460</name>
</gene>
<dbReference type="AlphaFoldDB" id="A0A916X835"/>
<reference evidence="5" key="1">
    <citation type="journal article" date="2014" name="Int. J. Syst. Evol. Microbiol.">
        <title>Complete genome sequence of Corynebacterium casei LMG S-19264T (=DSM 44701T), isolated from a smear-ripened cheese.</title>
        <authorList>
            <consortium name="US DOE Joint Genome Institute (JGI-PGF)"/>
            <person name="Walter F."/>
            <person name="Albersmeier A."/>
            <person name="Kalinowski J."/>
            <person name="Ruckert C."/>
        </authorList>
    </citation>
    <scope>NUCLEOTIDE SEQUENCE</scope>
    <source>
        <strain evidence="5">CGMCC 1.15478</strain>
    </source>
</reference>
<evidence type="ECO:0000256" key="3">
    <source>
        <dbReference type="ARBA" id="ARBA00013368"/>
    </source>
</evidence>
<dbReference type="PANTHER" id="PTHR32114">
    <property type="entry name" value="ABC TRANSPORTER ABCH.3"/>
    <property type="match status" value="1"/>
</dbReference>
<reference evidence="5" key="2">
    <citation type="submission" date="2020-09" db="EMBL/GenBank/DDBJ databases">
        <authorList>
            <person name="Sun Q."/>
            <person name="Zhou Y."/>
        </authorList>
    </citation>
    <scope>NUCLEOTIDE SEQUENCE</scope>
    <source>
        <strain evidence="5">CGMCC 1.15478</strain>
    </source>
</reference>
<dbReference type="EMBL" id="BMJH01000001">
    <property type="protein sequence ID" value="GGC53587.1"/>
    <property type="molecule type" value="Genomic_DNA"/>
</dbReference>
<dbReference type="SUPFAM" id="SSF52540">
    <property type="entry name" value="P-loop containing nucleoside triphosphate hydrolases"/>
    <property type="match status" value="1"/>
</dbReference>
<proteinExistence type="inferred from homology"/>
<accession>A0A916X835</accession>
<evidence type="ECO:0000313" key="6">
    <source>
        <dbReference type="Proteomes" id="UP000641514"/>
    </source>
</evidence>
<keyword evidence="6" id="KW-1185">Reference proteome</keyword>
<evidence type="ECO:0000256" key="2">
    <source>
        <dbReference type="ARBA" id="ARBA00011322"/>
    </source>
</evidence>
<dbReference type="RefSeq" id="WP_188669899.1">
    <property type="nucleotide sequence ID" value="NZ_BMJH01000001.1"/>
</dbReference>
<organism evidence="5 6">
    <name type="scientific">Hoyosella rhizosphaerae</name>
    <dbReference type="NCBI Taxonomy" id="1755582"/>
    <lineage>
        <taxon>Bacteria</taxon>
        <taxon>Bacillati</taxon>
        <taxon>Actinomycetota</taxon>
        <taxon>Actinomycetes</taxon>
        <taxon>Mycobacteriales</taxon>
        <taxon>Hoyosellaceae</taxon>
        <taxon>Hoyosella</taxon>
    </lineage>
</organism>
<comment type="caution">
    <text evidence="5">The sequence shown here is derived from an EMBL/GenBank/DDBJ whole genome shotgun (WGS) entry which is preliminary data.</text>
</comment>
<name>A0A916X835_9ACTN</name>